<name>A0ABP9RTX1_9ACTN</name>
<evidence type="ECO:0000313" key="2">
    <source>
        <dbReference type="EMBL" id="GAA5186157.1"/>
    </source>
</evidence>
<sequence length="110" mass="11814">MGPALVARRGEPSREGVRLRWEFVVVGKGDGVHPALHLSQYRAVECRDPAGEGGDELVELRVWNSAVDIAVPLREVTVEVLGAGEDLRGAGRCQPTRVSLPHADPQSSVP</sequence>
<dbReference type="EMBL" id="BAABJQ010000008">
    <property type="protein sequence ID" value="GAA5186157.1"/>
    <property type="molecule type" value="Genomic_DNA"/>
</dbReference>
<gene>
    <name evidence="2" type="ORF">GCM10023322_31790</name>
</gene>
<comment type="caution">
    <text evidence="2">The sequence shown here is derived from an EMBL/GenBank/DDBJ whole genome shotgun (WGS) entry which is preliminary data.</text>
</comment>
<organism evidence="2 3">
    <name type="scientific">Rugosimonospora acidiphila</name>
    <dbReference type="NCBI Taxonomy" id="556531"/>
    <lineage>
        <taxon>Bacteria</taxon>
        <taxon>Bacillati</taxon>
        <taxon>Actinomycetota</taxon>
        <taxon>Actinomycetes</taxon>
        <taxon>Micromonosporales</taxon>
        <taxon>Micromonosporaceae</taxon>
        <taxon>Rugosimonospora</taxon>
    </lineage>
</organism>
<dbReference type="Proteomes" id="UP001501570">
    <property type="component" value="Unassembled WGS sequence"/>
</dbReference>
<keyword evidence="3" id="KW-1185">Reference proteome</keyword>
<protein>
    <submittedName>
        <fullName evidence="2">Uncharacterized protein</fullName>
    </submittedName>
</protein>
<feature type="region of interest" description="Disordered" evidence="1">
    <location>
        <begin position="90"/>
        <end position="110"/>
    </location>
</feature>
<evidence type="ECO:0000256" key="1">
    <source>
        <dbReference type="SAM" id="MobiDB-lite"/>
    </source>
</evidence>
<accession>A0ABP9RTX1</accession>
<evidence type="ECO:0000313" key="3">
    <source>
        <dbReference type="Proteomes" id="UP001501570"/>
    </source>
</evidence>
<proteinExistence type="predicted"/>
<reference evidence="3" key="1">
    <citation type="journal article" date="2019" name="Int. J. Syst. Evol. Microbiol.">
        <title>The Global Catalogue of Microorganisms (GCM) 10K type strain sequencing project: providing services to taxonomists for standard genome sequencing and annotation.</title>
        <authorList>
            <consortium name="The Broad Institute Genomics Platform"/>
            <consortium name="The Broad Institute Genome Sequencing Center for Infectious Disease"/>
            <person name="Wu L."/>
            <person name="Ma J."/>
        </authorList>
    </citation>
    <scope>NUCLEOTIDE SEQUENCE [LARGE SCALE GENOMIC DNA]</scope>
    <source>
        <strain evidence="3">JCM 18304</strain>
    </source>
</reference>